<keyword evidence="2" id="KW-1185">Reference proteome</keyword>
<sequence length="455" mass="53315">MNDLPLIVIKKIILHLIRYKNKNILKFFFLSKSIQTFIIKQIEILSFKDIKSFEQFKKDSKNEIKSQITEIKIKNEFVKHLENQFFDSNHNSNNNNKDCFKLLEIIQIDCKPENYSKLNNLPKTNDHLLLKIKSKASTPRLYTEEIMFSKSIFDKLKKIKLISCDPLSINNVKNLFKKPYLESIDIPLSTIFYLPSNWLDGDDEDEIEAVELEIKNSIEEFQELASSNPILKTLSLRELYFAHRWHSYLKPNYKIFMNQSIPSILSSPFSNISKFCLYGFALPNEYSIFDYLSTEKIKKLKLVDVIGLDGNWPNFISYCQNNQSLKQLSIRGCSIEDKDNLFSNLILKNHNSLSKLDISHNFFNLQLIIESILQKYYQFSKIIISDSSILPFNILLSNADKLFSYYDQGGNSHFCLQYRIESTKKKKFLNPSFVQDLKESFYSTSDLSDIFNFSE</sequence>
<dbReference type="PhylomeDB" id="Q54R50"/>
<dbReference type="InterPro" id="IPR032675">
    <property type="entry name" value="LRR_dom_sf"/>
</dbReference>
<dbReference type="OMA" id="DISINPW"/>
<dbReference type="RefSeq" id="XP_639041.1">
    <property type="nucleotide sequence ID" value="XM_633949.1"/>
</dbReference>
<dbReference type="HOGENOM" id="CLU_601916_0_0_1"/>
<accession>Q54R50</accession>
<dbReference type="FunCoup" id="Q54R50">
    <property type="interactions" value="82"/>
</dbReference>
<dbReference type="VEuPathDB" id="AmoebaDB:DDB_G0283407"/>
<dbReference type="GO" id="GO:0005737">
    <property type="term" value="C:cytoplasm"/>
    <property type="evidence" value="ECO:0000318"/>
    <property type="project" value="GO_Central"/>
</dbReference>
<proteinExistence type="predicted"/>
<dbReference type="EMBL" id="AAFI02000055">
    <property type="protein sequence ID" value="EAL65688.1"/>
    <property type="molecule type" value="Genomic_DNA"/>
</dbReference>
<organism evidence="1 2">
    <name type="scientific">Dictyostelium discoideum</name>
    <name type="common">Social amoeba</name>
    <dbReference type="NCBI Taxonomy" id="44689"/>
    <lineage>
        <taxon>Eukaryota</taxon>
        <taxon>Amoebozoa</taxon>
        <taxon>Evosea</taxon>
        <taxon>Eumycetozoa</taxon>
        <taxon>Dictyostelia</taxon>
        <taxon>Dictyosteliales</taxon>
        <taxon>Dictyosteliaceae</taxon>
        <taxon>Dictyostelium</taxon>
    </lineage>
</organism>
<dbReference type="Proteomes" id="UP000002195">
    <property type="component" value="Unassembled WGS sequence"/>
</dbReference>
<comment type="caution">
    <text evidence="1">The sequence shown here is derived from an EMBL/GenBank/DDBJ whole genome shotgun (WGS) entry which is preliminary data.</text>
</comment>
<gene>
    <name evidence="1" type="ORF">DDB_G0283407</name>
</gene>
<name>Q54R50_DICDI</name>
<dbReference type="GeneID" id="8624066"/>
<protein>
    <submittedName>
        <fullName evidence="1">Uncharacterized protein</fullName>
    </submittedName>
</protein>
<dbReference type="InParanoid" id="Q54R50"/>
<evidence type="ECO:0000313" key="2">
    <source>
        <dbReference type="Proteomes" id="UP000002195"/>
    </source>
</evidence>
<dbReference type="Gene3D" id="3.80.10.10">
    <property type="entry name" value="Ribonuclease Inhibitor"/>
    <property type="match status" value="1"/>
</dbReference>
<dbReference type="dictyBase" id="DDB_G0283407"/>
<dbReference type="SUPFAM" id="SSF52047">
    <property type="entry name" value="RNI-like"/>
    <property type="match status" value="1"/>
</dbReference>
<dbReference type="KEGG" id="ddi:DDB_G0283407"/>
<dbReference type="PaxDb" id="44689-DDB0185488"/>
<reference evidence="1 2" key="1">
    <citation type="journal article" date="2005" name="Nature">
        <title>The genome of the social amoeba Dictyostelium discoideum.</title>
        <authorList>
            <consortium name="The Dictyostelium discoideum Sequencing Consortium"/>
            <person name="Eichinger L."/>
            <person name="Pachebat J.A."/>
            <person name="Glockner G."/>
            <person name="Rajandream M.A."/>
            <person name="Sucgang R."/>
            <person name="Berriman M."/>
            <person name="Song J."/>
            <person name="Olsen R."/>
            <person name="Szafranski K."/>
            <person name="Xu Q."/>
            <person name="Tunggal B."/>
            <person name="Kummerfeld S."/>
            <person name="Madera M."/>
            <person name="Konfortov B.A."/>
            <person name="Rivero F."/>
            <person name="Bankier A.T."/>
            <person name="Lehmann R."/>
            <person name="Hamlin N."/>
            <person name="Davies R."/>
            <person name="Gaudet P."/>
            <person name="Fey P."/>
            <person name="Pilcher K."/>
            <person name="Chen G."/>
            <person name="Saunders D."/>
            <person name="Sodergren E."/>
            <person name="Davis P."/>
            <person name="Kerhornou A."/>
            <person name="Nie X."/>
            <person name="Hall N."/>
            <person name="Anjard C."/>
            <person name="Hemphill L."/>
            <person name="Bason N."/>
            <person name="Farbrother P."/>
            <person name="Desany B."/>
            <person name="Just E."/>
            <person name="Morio T."/>
            <person name="Rost R."/>
            <person name="Churcher C."/>
            <person name="Cooper J."/>
            <person name="Haydock S."/>
            <person name="van Driessche N."/>
            <person name="Cronin A."/>
            <person name="Goodhead I."/>
            <person name="Muzny D."/>
            <person name="Mourier T."/>
            <person name="Pain A."/>
            <person name="Lu M."/>
            <person name="Harper D."/>
            <person name="Lindsay R."/>
            <person name="Hauser H."/>
            <person name="James K."/>
            <person name="Quiles M."/>
            <person name="Madan Babu M."/>
            <person name="Saito T."/>
            <person name="Buchrieser C."/>
            <person name="Wardroper A."/>
            <person name="Felder M."/>
            <person name="Thangavelu M."/>
            <person name="Johnson D."/>
            <person name="Knights A."/>
            <person name="Loulseged H."/>
            <person name="Mungall K."/>
            <person name="Oliver K."/>
            <person name="Price C."/>
            <person name="Quail M.A."/>
            <person name="Urushihara H."/>
            <person name="Hernandez J."/>
            <person name="Rabbinowitsch E."/>
            <person name="Steffen D."/>
            <person name="Sanders M."/>
            <person name="Ma J."/>
            <person name="Kohara Y."/>
            <person name="Sharp S."/>
            <person name="Simmonds M."/>
            <person name="Spiegler S."/>
            <person name="Tivey A."/>
            <person name="Sugano S."/>
            <person name="White B."/>
            <person name="Walker D."/>
            <person name="Woodward J."/>
            <person name="Winckler T."/>
            <person name="Tanaka Y."/>
            <person name="Shaulsky G."/>
            <person name="Schleicher M."/>
            <person name="Weinstock G."/>
            <person name="Rosenthal A."/>
            <person name="Cox E.C."/>
            <person name="Chisholm R.L."/>
            <person name="Gibbs R."/>
            <person name="Loomis W.F."/>
            <person name="Platzer M."/>
            <person name="Kay R.R."/>
            <person name="Williams J."/>
            <person name="Dear P.H."/>
            <person name="Noegel A.A."/>
            <person name="Barrell B."/>
            <person name="Kuspa A."/>
        </authorList>
    </citation>
    <scope>NUCLEOTIDE SEQUENCE [LARGE SCALE GENOMIC DNA]</scope>
    <source>
        <strain evidence="1 2">AX4</strain>
    </source>
</reference>
<dbReference type="AlphaFoldDB" id="Q54R50"/>
<evidence type="ECO:0000313" key="1">
    <source>
        <dbReference type="EMBL" id="EAL65688.1"/>
    </source>
</evidence>
<dbReference type="eggNOG" id="ENOG502RIGV">
    <property type="taxonomic scope" value="Eukaryota"/>
</dbReference>